<dbReference type="STRING" id="1434232.MAIT1_04602"/>
<dbReference type="Proteomes" id="UP000194003">
    <property type="component" value="Unassembled WGS sequence"/>
</dbReference>
<sequence>MVRALAKARRWQSMLENGAAATIKDLARQEGVDKSFMARTLRLNSLAPEIVESILDGSYPDTISLESLRSPFSLVWKDQKEYFF</sequence>
<reference evidence="1 2" key="1">
    <citation type="journal article" date="2016" name="BMC Genomics">
        <title>Combined genomic and structural analyses of a cultured magnetotactic bacterium reveals its niche adaptation to a dynamic environment.</title>
        <authorList>
            <person name="Araujo A.C."/>
            <person name="Morillo V."/>
            <person name="Cypriano J."/>
            <person name="Teixeira L.C."/>
            <person name="Leao P."/>
            <person name="Lyra S."/>
            <person name="Almeida L.G."/>
            <person name="Bazylinski D.A."/>
            <person name="Vasconcellos A.T."/>
            <person name="Abreu F."/>
            <person name="Lins U."/>
        </authorList>
    </citation>
    <scope>NUCLEOTIDE SEQUENCE [LARGE SCALE GENOMIC DNA]</scope>
    <source>
        <strain evidence="1 2">IT-1</strain>
    </source>
</reference>
<gene>
    <name evidence="1" type="ORF">MAIT1_04602</name>
</gene>
<comment type="caution">
    <text evidence="1">The sequence shown here is derived from an EMBL/GenBank/DDBJ whole genome shotgun (WGS) entry which is preliminary data.</text>
</comment>
<evidence type="ECO:0000313" key="2">
    <source>
        <dbReference type="Proteomes" id="UP000194003"/>
    </source>
</evidence>
<name>A0A1Y2K9L9_9PROT</name>
<accession>A0A1Y2K9L9</accession>
<dbReference type="EMBL" id="LVJN01000012">
    <property type="protein sequence ID" value="OSM07639.1"/>
    <property type="molecule type" value="Genomic_DNA"/>
</dbReference>
<organism evidence="1 2">
    <name type="scientific">Magnetofaba australis IT-1</name>
    <dbReference type="NCBI Taxonomy" id="1434232"/>
    <lineage>
        <taxon>Bacteria</taxon>
        <taxon>Pseudomonadati</taxon>
        <taxon>Pseudomonadota</taxon>
        <taxon>Magnetococcia</taxon>
        <taxon>Magnetococcales</taxon>
        <taxon>Magnetococcaceae</taxon>
        <taxon>Magnetofaba</taxon>
    </lineage>
</organism>
<dbReference type="SUPFAM" id="SSF109709">
    <property type="entry name" value="KorB DNA-binding domain-like"/>
    <property type="match status" value="1"/>
</dbReference>
<dbReference type="AlphaFoldDB" id="A0A1Y2K9L9"/>
<dbReference type="Gene3D" id="1.10.10.2830">
    <property type="match status" value="1"/>
</dbReference>
<evidence type="ECO:0000313" key="1">
    <source>
        <dbReference type="EMBL" id="OSM07639.1"/>
    </source>
</evidence>
<proteinExistence type="predicted"/>
<keyword evidence="2" id="KW-1185">Reference proteome</keyword>
<protein>
    <submittedName>
        <fullName evidence="1">Putative LacI family regulatory protein</fullName>
    </submittedName>
</protein>